<keyword evidence="7 12" id="KW-0220">Diaminopimelate biosynthesis</keyword>
<dbReference type="EMBL" id="JAJNEC010000003">
    <property type="protein sequence ID" value="MCD2421394.1"/>
    <property type="molecule type" value="Genomic_DNA"/>
</dbReference>
<evidence type="ECO:0000256" key="10">
    <source>
        <dbReference type="ARBA" id="ARBA00023270"/>
    </source>
</evidence>
<reference evidence="14 15" key="1">
    <citation type="submission" date="2021-11" db="EMBL/GenBank/DDBJ databases">
        <title>Genomic of Niabella pedocola.</title>
        <authorList>
            <person name="Wu T."/>
        </authorList>
    </citation>
    <scope>NUCLEOTIDE SEQUENCE [LARGE SCALE GENOMIC DNA]</scope>
    <source>
        <strain evidence="14 15">JCM 31011</strain>
    </source>
</reference>
<keyword evidence="10 12" id="KW-0704">Schiff base</keyword>
<dbReference type="InterPro" id="IPR005263">
    <property type="entry name" value="DapA"/>
</dbReference>
<dbReference type="CDD" id="cd00950">
    <property type="entry name" value="DHDPS"/>
    <property type="match status" value="1"/>
</dbReference>
<comment type="caution">
    <text evidence="12">Was originally thought to be a dihydrodipicolinate synthase (DHDPS), catalyzing the condensation of (S)-aspartate-beta-semialdehyde [(S)-ASA] and pyruvate to dihydrodipicolinate (DHDP). However, it was shown in E.coli that the product of the enzymatic reaction is not dihydrodipicolinate but in fact (4S)-4-hydroxy-2,3,4,5-tetrahydro-(2S)-dipicolinic acid (HTPA), and that the consecutive dehydration reaction leading to DHDP is not spontaneous but catalyzed by DapB.</text>
</comment>
<feature type="active site" description="Schiff-base intermediate with substrate" evidence="12">
    <location>
        <position position="167"/>
    </location>
</feature>
<keyword evidence="8 12" id="KW-0457">Lysine biosynthesis</keyword>
<evidence type="ECO:0000256" key="7">
    <source>
        <dbReference type="ARBA" id="ARBA00022915"/>
    </source>
</evidence>
<comment type="pathway">
    <text evidence="2 12">Amino-acid biosynthesis; L-lysine biosynthesis via DAP pathway; (S)-tetrahydrodipicolinate from L-aspartate: step 3/4.</text>
</comment>
<feature type="binding site" evidence="12">
    <location>
        <position position="209"/>
    </location>
    <ligand>
        <name>pyruvate</name>
        <dbReference type="ChEBI" id="CHEBI:15361"/>
    </ligand>
</feature>
<dbReference type="Pfam" id="PF00701">
    <property type="entry name" value="DHDPS"/>
    <property type="match status" value="1"/>
</dbReference>
<dbReference type="PANTHER" id="PTHR12128:SF66">
    <property type="entry name" value="4-HYDROXY-2-OXOGLUTARATE ALDOLASE, MITOCHONDRIAL"/>
    <property type="match status" value="1"/>
</dbReference>
<dbReference type="Proteomes" id="UP001199816">
    <property type="component" value="Unassembled WGS sequence"/>
</dbReference>
<dbReference type="GO" id="GO:0008840">
    <property type="term" value="F:4-hydroxy-tetrahydrodipicolinate synthase activity"/>
    <property type="evidence" value="ECO:0007669"/>
    <property type="project" value="UniProtKB-EC"/>
</dbReference>
<feature type="active site" description="Proton donor/acceptor" evidence="12">
    <location>
        <position position="138"/>
    </location>
</feature>
<evidence type="ECO:0000256" key="11">
    <source>
        <dbReference type="ARBA" id="ARBA00047836"/>
    </source>
</evidence>
<dbReference type="InterPro" id="IPR013785">
    <property type="entry name" value="Aldolase_TIM"/>
</dbReference>
<feature type="binding site" evidence="12">
    <location>
        <position position="50"/>
    </location>
    <ligand>
        <name>pyruvate</name>
        <dbReference type="ChEBI" id="CHEBI:15361"/>
    </ligand>
</feature>
<evidence type="ECO:0000313" key="15">
    <source>
        <dbReference type="Proteomes" id="UP001199816"/>
    </source>
</evidence>
<comment type="caution">
    <text evidence="14">The sequence shown here is derived from an EMBL/GenBank/DDBJ whole genome shotgun (WGS) entry which is preliminary data.</text>
</comment>
<dbReference type="NCBIfam" id="TIGR00674">
    <property type="entry name" value="dapA"/>
    <property type="match status" value="1"/>
</dbReference>
<comment type="function">
    <text evidence="1 12">Catalyzes the condensation of (S)-aspartate-beta-semialdehyde [(S)-ASA] and pyruvate to 4-hydroxy-tetrahydrodipicolinate (HTPA).</text>
</comment>
<name>A0ABS8PJV8_9BACT</name>
<proteinExistence type="inferred from homology"/>
<evidence type="ECO:0000256" key="1">
    <source>
        <dbReference type="ARBA" id="ARBA00003294"/>
    </source>
</evidence>
<accession>A0ABS8PJV8</accession>
<comment type="subunit">
    <text evidence="12">Homotetramer; dimer of dimers.</text>
</comment>
<comment type="subcellular location">
    <subcellularLocation>
        <location evidence="12">Cytoplasm</location>
    </subcellularLocation>
</comment>
<gene>
    <name evidence="12 14" type="primary">dapA</name>
    <name evidence="14" type="ORF">LQ567_01375</name>
</gene>
<dbReference type="SMART" id="SM01130">
    <property type="entry name" value="DHDPS"/>
    <property type="match status" value="1"/>
</dbReference>
<evidence type="ECO:0000313" key="14">
    <source>
        <dbReference type="EMBL" id="MCD2421394.1"/>
    </source>
</evidence>
<evidence type="ECO:0000256" key="9">
    <source>
        <dbReference type="ARBA" id="ARBA00023239"/>
    </source>
</evidence>
<protein>
    <recommendedName>
        <fullName evidence="4 12">4-hydroxy-tetrahydrodipicolinate synthase</fullName>
        <shortName evidence="12">HTPA synthase</shortName>
        <ecNumber evidence="4 12">4.3.3.7</ecNumber>
    </recommendedName>
</protein>
<dbReference type="EC" id="4.3.3.7" evidence="4 12"/>
<organism evidence="14 15">
    <name type="scientific">Niabella pedocola</name>
    <dbReference type="NCBI Taxonomy" id="1752077"/>
    <lineage>
        <taxon>Bacteria</taxon>
        <taxon>Pseudomonadati</taxon>
        <taxon>Bacteroidota</taxon>
        <taxon>Chitinophagia</taxon>
        <taxon>Chitinophagales</taxon>
        <taxon>Chitinophagaceae</taxon>
        <taxon>Niabella</taxon>
    </lineage>
</organism>
<evidence type="ECO:0000256" key="12">
    <source>
        <dbReference type="HAMAP-Rule" id="MF_00418"/>
    </source>
</evidence>
<comment type="catalytic activity">
    <reaction evidence="11 12">
        <text>L-aspartate 4-semialdehyde + pyruvate = (2S,4S)-4-hydroxy-2,3,4,5-tetrahydrodipicolinate + H2O + H(+)</text>
        <dbReference type="Rhea" id="RHEA:34171"/>
        <dbReference type="ChEBI" id="CHEBI:15361"/>
        <dbReference type="ChEBI" id="CHEBI:15377"/>
        <dbReference type="ChEBI" id="CHEBI:15378"/>
        <dbReference type="ChEBI" id="CHEBI:67139"/>
        <dbReference type="ChEBI" id="CHEBI:537519"/>
        <dbReference type="EC" id="4.3.3.7"/>
    </reaction>
</comment>
<evidence type="ECO:0000256" key="5">
    <source>
        <dbReference type="ARBA" id="ARBA00022490"/>
    </source>
</evidence>
<evidence type="ECO:0000256" key="2">
    <source>
        <dbReference type="ARBA" id="ARBA00005120"/>
    </source>
</evidence>
<keyword evidence="15" id="KW-1185">Reference proteome</keyword>
<keyword evidence="5 12" id="KW-0963">Cytoplasm</keyword>
<dbReference type="Gene3D" id="3.20.20.70">
    <property type="entry name" value="Aldolase class I"/>
    <property type="match status" value="1"/>
</dbReference>
<feature type="site" description="Part of a proton relay during catalysis" evidence="12">
    <location>
        <position position="112"/>
    </location>
</feature>
<sequence length="297" mass="32783">MSLQQKFTGTGIAIVTPFHEDRSIDWASFEKLIHFWIENKIEYLVAVGTTGESATQTREEEQQVFDFVKQVSSGRVPLVAGVGGNDTREVLEAFGNMKLDGYDAILSVSPYYNKPRQEGIYQHYKALNDAAPLPIIMYNVPGRTGMSVSVETTLRIAHDCKNIFATKEASGSFEQVNQIMKNKPADFMLISGDDAITLPMIACGAKGLISVVANAYPKDYADMVRLCLAGKFEEALPLHLKYLDMVDAMFKEGSPSGVKYVLHKMGYCNNTMRLPVVPISSTHEAHLDQLMASIAVS</sequence>
<dbReference type="PANTHER" id="PTHR12128">
    <property type="entry name" value="DIHYDRODIPICOLINATE SYNTHASE"/>
    <property type="match status" value="1"/>
</dbReference>
<comment type="similarity">
    <text evidence="3 12 13">Belongs to the DapA family.</text>
</comment>
<dbReference type="InterPro" id="IPR002220">
    <property type="entry name" value="DapA-like"/>
</dbReference>
<evidence type="ECO:0000256" key="3">
    <source>
        <dbReference type="ARBA" id="ARBA00007592"/>
    </source>
</evidence>
<dbReference type="PRINTS" id="PR00146">
    <property type="entry name" value="DHPICSNTHASE"/>
</dbReference>
<keyword evidence="6 12" id="KW-0028">Amino-acid biosynthesis</keyword>
<dbReference type="RefSeq" id="WP_231002300.1">
    <property type="nucleotide sequence ID" value="NZ_JAJNEC010000003.1"/>
</dbReference>
<evidence type="ECO:0000256" key="4">
    <source>
        <dbReference type="ARBA" id="ARBA00012086"/>
    </source>
</evidence>
<evidence type="ECO:0000256" key="6">
    <source>
        <dbReference type="ARBA" id="ARBA00022605"/>
    </source>
</evidence>
<dbReference type="HAMAP" id="MF_00418">
    <property type="entry name" value="DapA"/>
    <property type="match status" value="1"/>
</dbReference>
<evidence type="ECO:0000256" key="8">
    <source>
        <dbReference type="ARBA" id="ARBA00023154"/>
    </source>
</evidence>
<feature type="site" description="Part of a proton relay during catalysis" evidence="12">
    <location>
        <position position="49"/>
    </location>
</feature>
<evidence type="ECO:0000256" key="13">
    <source>
        <dbReference type="PIRNR" id="PIRNR001365"/>
    </source>
</evidence>
<keyword evidence="9 12" id="KW-0456">Lyase</keyword>
<dbReference type="SUPFAM" id="SSF51569">
    <property type="entry name" value="Aldolase"/>
    <property type="match status" value="1"/>
</dbReference>
<dbReference type="PIRSF" id="PIRSF001365">
    <property type="entry name" value="DHDPS"/>
    <property type="match status" value="1"/>
</dbReference>